<dbReference type="GO" id="GO:0004622">
    <property type="term" value="F:phosphatidylcholine lysophospholipase activity"/>
    <property type="evidence" value="ECO:0007669"/>
    <property type="project" value="TreeGrafter"/>
</dbReference>
<dbReference type="AlphaFoldDB" id="A0A0R2B9R5"/>
<dbReference type="Proteomes" id="UP000051672">
    <property type="component" value="Unassembled WGS sequence"/>
</dbReference>
<gene>
    <name evidence="2" type="ORF">FC34_GL000132</name>
</gene>
<accession>A0A0R2B9R5</accession>
<dbReference type="STRING" id="1423727.FC34_GL000132"/>
<evidence type="ECO:0000313" key="3">
    <source>
        <dbReference type="Proteomes" id="UP000051672"/>
    </source>
</evidence>
<dbReference type="SUPFAM" id="SSF52266">
    <property type="entry name" value="SGNH hydrolase"/>
    <property type="match status" value="1"/>
</dbReference>
<dbReference type="PANTHER" id="PTHR30383">
    <property type="entry name" value="THIOESTERASE 1/PROTEASE 1/LYSOPHOSPHOLIPASE L1"/>
    <property type="match status" value="1"/>
</dbReference>
<dbReference type="Pfam" id="PF13472">
    <property type="entry name" value="Lipase_GDSL_2"/>
    <property type="match status" value="1"/>
</dbReference>
<protein>
    <recommendedName>
        <fullName evidence="1">SGNH hydrolase-type esterase domain-containing protein</fullName>
    </recommendedName>
</protein>
<dbReference type="PANTHER" id="PTHR30383:SF5">
    <property type="entry name" value="SGNH HYDROLASE-TYPE ESTERASE DOMAIN-CONTAINING PROTEIN"/>
    <property type="match status" value="1"/>
</dbReference>
<feature type="domain" description="SGNH hydrolase-type esterase" evidence="1">
    <location>
        <begin position="2"/>
        <end position="174"/>
    </location>
</feature>
<evidence type="ECO:0000313" key="2">
    <source>
        <dbReference type="EMBL" id="KRM72428.1"/>
    </source>
</evidence>
<organism evidence="2 3">
    <name type="scientific">Lacticaseibacillus brantae DSM 23927</name>
    <dbReference type="NCBI Taxonomy" id="1423727"/>
    <lineage>
        <taxon>Bacteria</taxon>
        <taxon>Bacillati</taxon>
        <taxon>Bacillota</taxon>
        <taxon>Bacilli</taxon>
        <taxon>Lactobacillales</taxon>
        <taxon>Lactobacillaceae</taxon>
        <taxon>Lacticaseibacillus</taxon>
    </lineage>
</organism>
<reference evidence="2 3" key="1">
    <citation type="journal article" date="2015" name="Genome Announc.">
        <title>Expanding the biotechnology potential of lactobacilli through comparative genomics of 213 strains and associated genera.</title>
        <authorList>
            <person name="Sun Z."/>
            <person name="Harris H.M."/>
            <person name="McCann A."/>
            <person name="Guo C."/>
            <person name="Argimon S."/>
            <person name="Zhang W."/>
            <person name="Yang X."/>
            <person name="Jeffery I.B."/>
            <person name="Cooney J.C."/>
            <person name="Kagawa T.F."/>
            <person name="Liu W."/>
            <person name="Song Y."/>
            <person name="Salvetti E."/>
            <person name="Wrobel A."/>
            <person name="Rasinkangas P."/>
            <person name="Parkhill J."/>
            <person name="Rea M.C."/>
            <person name="O'Sullivan O."/>
            <person name="Ritari J."/>
            <person name="Douillard F.P."/>
            <person name="Paul Ross R."/>
            <person name="Yang R."/>
            <person name="Briner A.E."/>
            <person name="Felis G.E."/>
            <person name="de Vos W.M."/>
            <person name="Barrangou R."/>
            <person name="Klaenhammer T.R."/>
            <person name="Caufield P.W."/>
            <person name="Cui Y."/>
            <person name="Zhang H."/>
            <person name="O'Toole P.W."/>
        </authorList>
    </citation>
    <scope>NUCLEOTIDE SEQUENCE [LARGE SCALE GENOMIC DNA]</scope>
    <source>
        <strain evidence="2 3">DSM 23927</strain>
    </source>
</reference>
<dbReference type="InterPro" id="IPR013830">
    <property type="entry name" value="SGNH_hydro"/>
</dbReference>
<dbReference type="InterPro" id="IPR051532">
    <property type="entry name" value="Ester_Hydrolysis_Enzymes"/>
</dbReference>
<dbReference type="PATRIC" id="fig|1423727.3.peg.132"/>
<keyword evidence="3" id="KW-1185">Reference proteome</keyword>
<dbReference type="EMBL" id="AYZQ01000001">
    <property type="protein sequence ID" value="KRM72428.1"/>
    <property type="molecule type" value="Genomic_DNA"/>
</dbReference>
<dbReference type="CDD" id="cd00229">
    <property type="entry name" value="SGNH_hydrolase"/>
    <property type="match status" value="1"/>
</dbReference>
<name>A0A0R2B9R5_9LACO</name>
<proteinExistence type="predicted"/>
<comment type="caution">
    <text evidence="2">The sequence shown here is derived from an EMBL/GenBank/DDBJ whole genome shotgun (WGS) entry which is preliminary data.</text>
</comment>
<dbReference type="Gene3D" id="3.40.50.1110">
    <property type="entry name" value="SGNH hydrolase"/>
    <property type="match status" value="1"/>
</dbReference>
<sequence>MALGDSLAAGYYTTTEKNSYQYLVANQLKNQGYQVSLDGFWQAGATLQGFASPKINRVIAMVPDIITLEYGTNEQDRTNPNYASPKQYQHQLTSVIATLQAKLPKAKILVLTSWLAETAADYTAVVKQVAKQQHVTVVNLTPIWQETDNISTPATRSFQGQGDNYHPNDAGNRAIAKAIMAQLNHLLK</sequence>
<evidence type="ECO:0000259" key="1">
    <source>
        <dbReference type="Pfam" id="PF13472"/>
    </source>
</evidence>
<dbReference type="InterPro" id="IPR036514">
    <property type="entry name" value="SGNH_hydro_sf"/>
</dbReference>